<evidence type="ECO:0000313" key="3">
    <source>
        <dbReference type="Proteomes" id="UP000013232"/>
    </source>
</evidence>
<name>N6YG21_THAL4</name>
<dbReference type="EMBL" id="AMXE01000002">
    <property type="protein sequence ID" value="ENO90435.1"/>
    <property type="molecule type" value="Genomic_DNA"/>
</dbReference>
<dbReference type="AlphaFoldDB" id="N6YG21"/>
<dbReference type="RefSeq" id="WP_004332627.1">
    <property type="nucleotide sequence ID" value="NZ_AMXE01000002.1"/>
</dbReference>
<dbReference type="InterPro" id="IPR010982">
    <property type="entry name" value="Lambda_DNA-bd_dom_sf"/>
</dbReference>
<reference evidence="2 3" key="1">
    <citation type="submission" date="2012-09" db="EMBL/GenBank/DDBJ databases">
        <title>Draft Genome Sequences of 6 Strains from Genus Thauera.</title>
        <authorList>
            <person name="Liu B."/>
            <person name="Shapleigh J.P."/>
            <person name="Frostegard A.H."/>
        </authorList>
    </citation>
    <scope>NUCLEOTIDE SEQUENCE [LARGE SCALE GENOMIC DNA]</scope>
    <source>
        <strain evidence="3">47Lol / DSM 12138</strain>
    </source>
</reference>
<organism evidence="2 3">
    <name type="scientific">Thauera linaloolentis (strain DSM 12138 / JCM 21573 / CCUG 41526 / CIP 105981 / IAM 15112 / NBRC 102519 / 47Lol)</name>
    <dbReference type="NCBI Taxonomy" id="1123367"/>
    <lineage>
        <taxon>Bacteria</taxon>
        <taxon>Pseudomonadati</taxon>
        <taxon>Pseudomonadota</taxon>
        <taxon>Betaproteobacteria</taxon>
        <taxon>Rhodocyclales</taxon>
        <taxon>Zoogloeaceae</taxon>
        <taxon>Thauera</taxon>
    </lineage>
</organism>
<feature type="domain" description="HTH cro/C1-type" evidence="1">
    <location>
        <begin position="94"/>
        <end position="148"/>
    </location>
</feature>
<dbReference type="SUPFAM" id="SSF47413">
    <property type="entry name" value="lambda repressor-like DNA-binding domains"/>
    <property type="match status" value="1"/>
</dbReference>
<comment type="caution">
    <text evidence="2">The sequence shown here is derived from an EMBL/GenBank/DDBJ whole genome shotgun (WGS) entry which is preliminary data.</text>
</comment>
<dbReference type="GO" id="GO:0003677">
    <property type="term" value="F:DNA binding"/>
    <property type="evidence" value="ECO:0007669"/>
    <property type="project" value="InterPro"/>
</dbReference>
<protein>
    <recommendedName>
        <fullName evidence="1">HTH cro/C1-type domain-containing protein</fullName>
    </recommendedName>
</protein>
<dbReference type="InterPro" id="IPR001387">
    <property type="entry name" value="Cro/C1-type_HTH"/>
</dbReference>
<dbReference type="Proteomes" id="UP000013232">
    <property type="component" value="Unassembled WGS sequence"/>
</dbReference>
<sequence length="161" mass="17625">MTQIIRSRSASSVLTESSTCPEVVRRISTSDASTTSSPSTVLRFEAAVIHPRQREGWRDIHTRAAELEQNPGRARALVRARQRLAETLFTETTLSALRLRKGMSQAELARRIGSSQSRLSRIEAGLDDPRRSTLLKLSEALGETLDVVSRAIGAGQGEQNG</sequence>
<gene>
    <name evidence="2" type="ORF">C666_00985</name>
</gene>
<dbReference type="Pfam" id="PF01381">
    <property type="entry name" value="HTH_3"/>
    <property type="match status" value="1"/>
</dbReference>
<evidence type="ECO:0000313" key="2">
    <source>
        <dbReference type="EMBL" id="ENO90435.1"/>
    </source>
</evidence>
<dbReference type="eggNOG" id="COG1396">
    <property type="taxonomic scope" value="Bacteria"/>
</dbReference>
<evidence type="ECO:0000259" key="1">
    <source>
        <dbReference type="PROSITE" id="PS50943"/>
    </source>
</evidence>
<dbReference type="SMART" id="SM00530">
    <property type="entry name" value="HTH_XRE"/>
    <property type="match status" value="1"/>
</dbReference>
<dbReference type="PROSITE" id="PS50943">
    <property type="entry name" value="HTH_CROC1"/>
    <property type="match status" value="1"/>
</dbReference>
<proteinExistence type="predicted"/>
<dbReference type="CDD" id="cd00093">
    <property type="entry name" value="HTH_XRE"/>
    <property type="match status" value="1"/>
</dbReference>
<dbReference type="Gene3D" id="1.10.260.40">
    <property type="entry name" value="lambda repressor-like DNA-binding domains"/>
    <property type="match status" value="1"/>
</dbReference>
<accession>N6YG21</accession>
<keyword evidence="3" id="KW-1185">Reference proteome</keyword>